<evidence type="ECO:0000256" key="2">
    <source>
        <dbReference type="ARBA" id="ARBA00023125"/>
    </source>
</evidence>
<keyword evidence="3" id="KW-0804">Transcription</keyword>
<dbReference type="SUPFAM" id="SSF47413">
    <property type="entry name" value="lambda repressor-like DNA-binding domains"/>
    <property type="match status" value="1"/>
</dbReference>
<sequence length="333" mass="37212">MATIYQVSELAGVSLSTVSRVLNENDYVSKKTKQKVLDAMKQLGYQPNSIARSLASNCSNSVGVLVSELDGPFFGEMMSAIEAQLRAAGKHVIITPGHSEEDKEKNGLEFLISRNCDAIIAHVEAVTDDYLVELNKGKTPIFLISRYVEQMKENCISLDNVMGGYLATKHLLDLGHRDITYIAGPLFKPDAADRLTGHKKALNEYNIHFDEQSLYVGDFKETGGYNGLKHFFENKKQFTAIVCANDEMASGVMKCAREHNFELPKDLAIIGFDNVHFTSYLYPTLTTIDNPVEQMGKMAANLVLRDIYKQNRADIEHIFSPNLMMRDSTPRSN</sequence>
<dbReference type="SMART" id="SM00354">
    <property type="entry name" value="HTH_LACI"/>
    <property type="match status" value="1"/>
</dbReference>
<dbReference type="AlphaFoldDB" id="A0AAD0WCL3"/>
<evidence type="ECO:0000313" key="5">
    <source>
        <dbReference type="EMBL" id="AXV65410.1"/>
    </source>
</evidence>
<dbReference type="EMBL" id="CP032090">
    <property type="protein sequence ID" value="AXV65410.1"/>
    <property type="molecule type" value="Genomic_DNA"/>
</dbReference>
<dbReference type="RefSeq" id="WP_036968046.1">
    <property type="nucleotide sequence ID" value="NZ_CP032090.1"/>
</dbReference>
<proteinExistence type="predicted"/>
<dbReference type="GeneID" id="99505607"/>
<dbReference type="SUPFAM" id="SSF53822">
    <property type="entry name" value="Periplasmic binding protein-like I"/>
    <property type="match status" value="1"/>
</dbReference>
<dbReference type="CDD" id="cd01392">
    <property type="entry name" value="HTH_LacI"/>
    <property type="match status" value="1"/>
</dbReference>
<dbReference type="InterPro" id="IPR010982">
    <property type="entry name" value="Lambda_DNA-bd_dom_sf"/>
</dbReference>
<evidence type="ECO:0000259" key="4">
    <source>
        <dbReference type="PROSITE" id="PS50932"/>
    </source>
</evidence>
<evidence type="ECO:0000313" key="8">
    <source>
        <dbReference type="Proteomes" id="UP000264605"/>
    </source>
</evidence>
<dbReference type="InterPro" id="IPR028082">
    <property type="entry name" value="Peripla_BP_I"/>
</dbReference>
<evidence type="ECO:0000313" key="6">
    <source>
        <dbReference type="EMBL" id="SFT85260.1"/>
    </source>
</evidence>
<reference evidence="6 7" key="1">
    <citation type="submission" date="2016-10" db="EMBL/GenBank/DDBJ databases">
        <authorList>
            <person name="Varghese N."/>
            <person name="Submissions S."/>
        </authorList>
    </citation>
    <scope>NUCLEOTIDE SEQUENCE [LARGE SCALE GENOMIC DNA]</scope>
    <source>
        <strain evidence="6 7">CGMCC 1.8499</strain>
    </source>
</reference>
<dbReference type="PANTHER" id="PTHR30146">
    <property type="entry name" value="LACI-RELATED TRANSCRIPTIONAL REPRESSOR"/>
    <property type="match status" value="1"/>
</dbReference>
<dbReference type="Proteomes" id="UP000183805">
    <property type="component" value="Unassembled WGS sequence"/>
</dbReference>
<dbReference type="PANTHER" id="PTHR30146:SF109">
    <property type="entry name" value="HTH-TYPE TRANSCRIPTIONAL REGULATOR GALS"/>
    <property type="match status" value="1"/>
</dbReference>
<dbReference type="GO" id="GO:0003700">
    <property type="term" value="F:DNA-binding transcription factor activity"/>
    <property type="evidence" value="ECO:0007669"/>
    <property type="project" value="TreeGrafter"/>
</dbReference>
<dbReference type="KEGG" id="pdj:D0907_09055"/>
<dbReference type="Pfam" id="PF00356">
    <property type="entry name" value="LacI"/>
    <property type="match status" value="1"/>
</dbReference>
<gene>
    <name evidence="5" type="ORF">D0907_09055</name>
    <name evidence="6" type="ORF">SAMN04487854_11219</name>
</gene>
<dbReference type="EMBL" id="FPAZ01000012">
    <property type="protein sequence ID" value="SFT85260.1"/>
    <property type="molecule type" value="Genomic_DNA"/>
</dbReference>
<protein>
    <submittedName>
        <fullName evidence="5">LacI family DNA-binding transcriptional regulator</fullName>
    </submittedName>
    <submittedName>
        <fullName evidence="6">Transcriptional regulator, LacI family</fullName>
    </submittedName>
</protein>
<dbReference type="InterPro" id="IPR046335">
    <property type="entry name" value="LacI/GalR-like_sensor"/>
</dbReference>
<feature type="domain" description="HTH lacI-type" evidence="4">
    <location>
        <begin position="2"/>
        <end position="56"/>
    </location>
</feature>
<dbReference type="CDD" id="cd06270">
    <property type="entry name" value="PBP1_GalS-like"/>
    <property type="match status" value="1"/>
</dbReference>
<dbReference type="Gene3D" id="1.10.260.40">
    <property type="entry name" value="lambda repressor-like DNA-binding domains"/>
    <property type="match status" value="1"/>
</dbReference>
<accession>A0AAD0WCL3</accession>
<evidence type="ECO:0000313" key="7">
    <source>
        <dbReference type="Proteomes" id="UP000183805"/>
    </source>
</evidence>
<keyword evidence="1" id="KW-0805">Transcription regulation</keyword>
<evidence type="ECO:0000256" key="3">
    <source>
        <dbReference type="ARBA" id="ARBA00023163"/>
    </source>
</evidence>
<dbReference type="Gene3D" id="3.40.50.2300">
    <property type="match status" value="2"/>
</dbReference>
<dbReference type="Proteomes" id="UP000264605">
    <property type="component" value="Chromosome"/>
</dbReference>
<reference evidence="5 8" key="2">
    <citation type="submission" date="2018-08" db="EMBL/GenBank/DDBJ databases">
        <title>Draft genome sequence of Pseudoalteromonas donghaensis HJ51.</title>
        <authorList>
            <person name="Oh J."/>
            <person name="Roh D."/>
        </authorList>
    </citation>
    <scope>NUCLEOTIDE SEQUENCE [LARGE SCALE GENOMIC DNA]</scope>
    <source>
        <strain evidence="5 8">HJ51</strain>
    </source>
</reference>
<name>A0AAD0WCL3_9GAMM</name>
<dbReference type="Pfam" id="PF13377">
    <property type="entry name" value="Peripla_BP_3"/>
    <property type="match status" value="1"/>
</dbReference>
<organism evidence="5 8">
    <name type="scientific">Pseudoalteromonas lipolytica</name>
    <dbReference type="NCBI Taxonomy" id="570156"/>
    <lineage>
        <taxon>Bacteria</taxon>
        <taxon>Pseudomonadati</taxon>
        <taxon>Pseudomonadota</taxon>
        <taxon>Gammaproteobacteria</taxon>
        <taxon>Alteromonadales</taxon>
        <taxon>Pseudoalteromonadaceae</taxon>
        <taxon>Pseudoalteromonas</taxon>
    </lineage>
</organism>
<dbReference type="PROSITE" id="PS50932">
    <property type="entry name" value="HTH_LACI_2"/>
    <property type="match status" value="1"/>
</dbReference>
<keyword evidence="2 5" id="KW-0238">DNA-binding</keyword>
<dbReference type="InterPro" id="IPR000843">
    <property type="entry name" value="HTH_LacI"/>
</dbReference>
<evidence type="ECO:0000256" key="1">
    <source>
        <dbReference type="ARBA" id="ARBA00023015"/>
    </source>
</evidence>
<keyword evidence="7" id="KW-1185">Reference proteome</keyword>
<dbReference type="GO" id="GO:0000976">
    <property type="term" value="F:transcription cis-regulatory region binding"/>
    <property type="evidence" value="ECO:0007669"/>
    <property type="project" value="TreeGrafter"/>
</dbReference>